<dbReference type="EMBL" id="MHLP01000004">
    <property type="protein sequence ID" value="OGZ13762.1"/>
    <property type="molecule type" value="Genomic_DNA"/>
</dbReference>
<reference evidence="1 2" key="1">
    <citation type="journal article" date="2016" name="Nat. Commun.">
        <title>Thousands of microbial genomes shed light on interconnected biogeochemical processes in an aquifer system.</title>
        <authorList>
            <person name="Anantharaman K."/>
            <person name="Brown C.T."/>
            <person name="Hug L.A."/>
            <person name="Sharon I."/>
            <person name="Castelle C.J."/>
            <person name="Probst A.J."/>
            <person name="Thomas B.C."/>
            <person name="Singh A."/>
            <person name="Wilkins M.J."/>
            <person name="Karaoz U."/>
            <person name="Brodie E.L."/>
            <person name="Williams K.H."/>
            <person name="Hubbard S.S."/>
            <person name="Banfield J.F."/>
        </authorList>
    </citation>
    <scope>NUCLEOTIDE SEQUENCE [LARGE SCALE GENOMIC DNA]</scope>
</reference>
<gene>
    <name evidence="1" type="ORF">A2942_02200</name>
</gene>
<comment type="caution">
    <text evidence="1">The sequence shown here is derived from an EMBL/GenBank/DDBJ whole genome shotgun (WGS) entry which is preliminary data.</text>
</comment>
<proteinExistence type="predicted"/>
<evidence type="ECO:0000313" key="1">
    <source>
        <dbReference type="EMBL" id="OGZ13762.1"/>
    </source>
</evidence>
<accession>A0A1G2DK25</accession>
<evidence type="ECO:0000313" key="2">
    <source>
        <dbReference type="Proteomes" id="UP000178534"/>
    </source>
</evidence>
<sequence>MTNSYNIGGNSCWDFATGATIASAANQTFTVGDGITAISTITITDLLSPTITDASDLRIAIATSTTFMLWDTTDLGAEMTGSAFDTGKVANPVAYEGGGSVLRITVSDDFDPGETLVVSALSFTSFATATAPLSGLKLFLGGAADQTGDSTDSKTITIKGTVAGVEHAGGQVTNDIDTSETSVSGAVLYGFNLTLAGGENMSVTNLVFNLSGVNGIAAGDITNAKLYVDYNGNKTVDGGDTQMGDAGTAAVSGQTGTITFSSDFTATTTRDYLLVADLASIGFGDQVTIALTPNNVTSSGVTSLLATTPASLTALSAVQHVKFPRGGGVIGFAAPAGQSIAIGGGPGAGAEDQEIGSSPGFFPPTTSGGTFDEWTTPDYAFASDGADATAASSWFREDYGGFGFSVPGSNTVNGIQVKLELSSTNPAGGTISVALSWNGGTGTTTTIETSTTLTESDTVVTLGGPSSTWGRTWTPAEFSDANFKVRLIAEPSLNTVNVDAIQVKVHHVAGGGGPGGGGEVLAPYFRNLAGVYKAGQNLILASDTFVAFIAEKLSAALSLF</sequence>
<protein>
    <submittedName>
        <fullName evidence="1">Uncharacterized protein</fullName>
    </submittedName>
</protein>
<dbReference type="Proteomes" id="UP000178534">
    <property type="component" value="Unassembled WGS sequence"/>
</dbReference>
<dbReference type="AlphaFoldDB" id="A0A1G2DK25"/>
<name>A0A1G2DK25_9BACT</name>
<organism evidence="1 2">
    <name type="scientific">Candidatus Lloydbacteria bacterium RIFCSPLOWO2_01_FULL_50_20</name>
    <dbReference type="NCBI Taxonomy" id="1798665"/>
    <lineage>
        <taxon>Bacteria</taxon>
        <taxon>Candidatus Lloydiibacteriota</taxon>
    </lineage>
</organism>